<dbReference type="Gene3D" id="3.90.79.10">
    <property type="entry name" value="Nucleoside Triphosphate Pyrophosphohydrolase"/>
    <property type="match status" value="1"/>
</dbReference>
<dbReference type="InterPro" id="IPR015797">
    <property type="entry name" value="NUDIX_hydrolase-like_dom_sf"/>
</dbReference>
<dbReference type="PROSITE" id="PS00893">
    <property type="entry name" value="NUDIX_BOX"/>
    <property type="match status" value="1"/>
</dbReference>
<evidence type="ECO:0000313" key="7">
    <source>
        <dbReference type="EMBL" id="MBG0563642.1"/>
    </source>
</evidence>
<evidence type="ECO:0000259" key="6">
    <source>
        <dbReference type="PROSITE" id="PS51462"/>
    </source>
</evidence>
<gene>
    <name evidence="7" type="ORF">I4J89_19530</name>
</gene>
<keyword evidence="3 5" id="KW-0378">Hydrolase</keyword>
<comment type="cofactor">
    <cofactor evidence="1">
        <name>Mg(2+)</name>
        <dbReference type="ChEBI" id="CHEBI:18420"/>
    </cofactor>
</comment>
<dbReference type="PROSITE" id="PS51462">
    <property type="entry name" value="NUDIX"/>
    <property type="match status" value="1"/>
</dbReference>
<evidence type="ECO:0000313" key="8">
    <source>
        <dbReference type="Proteomes" id="UP000598146"/>
    </source>
</evidence>
<evidence type="ECO:0000256" key="4">
    <source>
        <dbReference type="ARBA" id="ARBA00022842"/>
    </source>
</evidence>
<feature type="domain" description="Nudix hydrolase" evidence="6">
    <location>
        <begin position="33"/>
        <end position="168"/>
    </location>
</feature>
<organism evidence="7 8">
    <name type="scientific">Actinoplanes aureus</name>
    <dbReference type="NCBI Taxonomy" id="2792083"/>
    <lineage>
        <taxon>Bacteria</taxon>
        <taxon>Bacillati</taxon>
        <taxon>Actinomycetota</taxon>
        <taxon>Actinomycetes</taxon>
        <taxon>Micromonosporales</taxon>
        <taxon>Micromonosporaceae</taxon>
        <taxon>Actinoplanes</taxon>
    </lineage>
</organism>
<comment type="caution">
    <text evidence="7">The sequence shown here is derived from an EMBL/GenBank/DDBJ whole genome shotgun (WGS) entry which is preliminary data.</text>
</comment>
<protein>
    <submittedName>
        <fullName evidence="7">NUDIX domain-containing protein</fullName>
    </submittedName>
</protein>
<keyword evidence="4" id="KW-0460">Magnesium</keyword>
<comment type="similarity">
    <text evidence="2 5">Belongs to the Nudix hydrolase family.</text>
</comment>
<evidence type="ECO:0000256" key="3">
    <source>
        <dbReference type="ARBA" id="ARBA00022801"/>
    </source>
</evidence>
<accession>A0A931C939</accession>
<keyword evidence="8" id="KW-1185">Reference proteome</keyword>
<evidence type="ECO:0000256" key="1">
    <source>
        <dbReference type="ARBA" id="ARBA00001946"/>
    </source>
</evidence>
<name>A0A931C939_9ACTN</name>
<dbReference type="AlphaFoldDB" id="A0A931C939"/>
<reference evidence="7" key="1">
    <citation type="submission" date="2020-11" db="EMBL/GenBank/DDBJ databases">
        <title>Isolation and identification of active actinomycetes.</title>
        <authorList>
            <person name="Sun X."/>
        </authorList>
    </citation>
    <scope>NUCLEOTIDE SEQUENCE</scope>
    <source>
        <strain evidence="7">NEAU-A11</strain>
    </source>
</reference>
<dbReference type="SUPFAM" id="SSF55811">
    <property type="entry name" value="Nudix"/>
    <property type="match status" value="1"/>
</dbReference>
<dbReference type="InterPro" id="IPR020476">
    <property type="entry name" value="Nudix_hydrolase"/>
</dbReference>
<evidence type="ECO:0000256" key="2">
    <source>
        <dbReference type="ARBA" id="ARBA00005582"/>
    </source>
</evidence>
<dbReference type="Pfam" id="PF00293">
    <property type="entry name" value="NUDIX"/>
    <property type="match status" value="1"/>
</dbReference>
<dbReference type="InterPro" id="IPR000086">
    <property type="entry name" value="NUDIX_hydrolase_dom"/>
</dbReference>
<dbReference type="InterPro" id="IPR020084">
    <property type="entry name" value="NUDIX_hydrolase_CS"/>
</dbReference>
<dbReference type="PRINTS" id="PR00502">
    <property type="entry name" value="NUDIXFAMILY"/>
</dbReference>
<dbReference type="PANTHER" id="PTHR43222">
    <property type="entry name" value="NUDIX HYDROLASE 23"/>
    <property type="match status" value="1"/>
</dbReference>
<dbReference type="PANTHER" id="PTHR43222:SF12">
    <property type="entry name" value="NUDIX HYDROLASE"/>
    <property type="match status" value="1"/>
</dbReference>
<evidence type="ECO:0000256" key="5">
    <source>
        <dbReference type="RuleBase" id="RU003476"/>
    </source>
</evidence>
<dbReference type="GO" id="GO:0016787">
    <property type="term" value="F:hydrolase activity"/>
    <property type="evidence" value="ECO:0007669"/>
    <property type="project" value="UniProtKB-KW"/>
</dbReference>
<sequence>MKQDRYAHCTYCGARFPAGQPWPRRCAACGETSYLNPSPVAVAVQPVGSGLLAVRRGIPPAIGRLALPGGFIDVGETWQAAAVRELFEETGLVADPAKARHYATISAPDGTLLVFALLPPLAGAAALPPLPANQEAMGREILYGPTELGFSIHTAIATRWFTEAARGL</sequence>
<dbReference type="RefSeq" id="WP_196415412.1">
    <property type="nucleotide sequence ID" value="NZ_JADQTO010000008.1"/>
</dbReference>
<dbReference type="Proteomes" id="UP000598146">
    <property type="component" value="Unassembled WGS sequence"/>
</dbReference>
<dbReference type="EMBL" id="JADQTO010000008">
    <property type="protein sequence ID" value="MBG0563642.1"/>
    <property type="molecule type" value="Genomic_DNA"/>
</dbReference>
<proteinExistence type="inferred from homology"/>